<accession>K0RSF4</accession>
<evidence type="ECO:0000313" key="4">
    <source>
        <dbReference type="Proteomes" id="UP000266841"/>
    </source>
</evidence>
<comment type="caution">
    <text evidence="3">The sequence shown here is derived from an EMBL/GenBank/DDBJ whole genome shotgun (WGS) entry which is preliminary data.</text>
</comment>
<evidence type="ECO:0000256" key="1">
    <source>
        <dbReference type="SAM" id="Coils"/>
    </source>
</evidence>
<dbReference type="InterPro" id="IPR029602">
    <property type="entry name" value="IFT74"/>
</dbReference>
<evidence type="ECO:0000256" key="2">
    <source>
        <dbReference type="SAM" id="MobiDB-lite"/>
    </source>
</evidence>
<dbReference type="GO" id="GO:0005929">
    <property type="term" value="C:cilium"/>
    <property type="evidence" value="ECO:0007669"/>
    <property type="project" value="TreeGrafter"/>
</dbReference>
<reference evidence="3 4" key="1">
    <citation type="journal article" date="2012" name="Genome Biol.">
        <title>Genome and low-iron response of an oceanic diatom adapted to chronic iron limitation.</title>
        <authorList>
            <person name="Lommer M."/>
            <person name="Specht M."/>
            <person name="Roy A.S."/>
            <person name="Kraemer L."/>
            <person name="Andreson R."/>
            <person name="Gutowska M.A."/>
            <person name="Wolf J."/>
            <person name="Bergner S.V."/>
            <person name="Schilhabel M.B."/>
            <person name="Klostermeier U.C."/>
            <person name="Beiko R.G."/>
            <person name="Rosenstiel P."/>
            <person name="Hippler M."/>
            <person name="Laroche J."/>
        </authorList>
    </citation>
    <scope>NUCLEOTIDE SEQUENCE [LARGE SCALE GENOMIC DNA]</scope>
    <source>
        <strain evidence="3 4">CCMP1005</strain>
    </source>
</reference>
<dbReference type="OrthoDB" id="444379at2759"/>
<protein>
    <submittedName>
        <fullName evidence="3">Uncharacterized protein</fullName>
    </submittedName>
</protein>
<keyword evidence="4" id="KW-1185">Reference proteome</keyword>
<gene>
    <name evidence="3" type="ORF">THAOC_25017</name>
</gene>
<dbReference type="GO" id="GO:0048487">
    <property type="term" value="F:beta-tubulin binding"/>
    <property type="evidence" value="ECO:0007669"/>
    <property type="project" value="InterPro"/>
</dbReference>
<dbReference type="GO" id="GO:0035735">
    <property type="term" value="P:intraciliary transport involved in cilium assembly"/>
    <property type="evidence" value="ECO:0007669"/>
    <property type="project" value="TreeGrafter"/>
</dbReference>
<dbReference type="OMA" id="RYWEELM"/>
<feature type="compositionally biased region" description="Polar residues" evidence="2">
    <location>
        <begin position="1"/>
        <end position="11"/>
    </location>
</feature>
<sequence length="612" mass="68526">MAIDIQTTTPPSASSGRSSLSSGWSRRGSAARPVTSGRFSRGNAAASGRTISTAGGTRSVAVVLPPSSDSSVAATARSVRPATGLSRSHNNNAPHRSTAGVAPVVETPAYYASLINSKIDEIAAEIERLRSETEMMDGESEPRRALDGRHRDLKETAKRLEDELADHSLAREHARLGVDHEDVRQLTNEIFQHNGKLVREIDGIFDARKRTEDDIAKVESEIARIHSKMEARIVEEGNGEDDAILEDRIADYRMFVEEIEFAQNEATRSGEELFAIKHENRLAISAEDSRQREAKLLVEDLRQELVQTEEELVLAGMSEGDAREHLIRKMSKAEHQSVKIESESSTLRAALDELAQRKEELRSELRLKSLGQGSAGACERLARKGRFYLKYLEDAPSARAKLQQEKEGVRSRIDLIRRQLKESTRDDGTVVLPSREELELMKSDVAFATKNLDESRRTTSLLEGQTERRAAELEKLESLEARIEEELADLHGRIDLLNKEAQSTTKEHESRESRRRCLNEMSGKYMRRIEGLETALSEDADDGEDVTWEQLKQQKKIGELSERGTALLKLYEKGQDESLAENESNDHGQLRAECLELVDKINGRLLATMQTR</sequence>
<evidence type="ECO:0000313" key="3">
    <source>
        <dbReference type="EMBL" id="EJK55264.1"/>
    </source>
</evidence>
<feature type="coiled-coil region" evidence="1">
    <location>
        <begin position="462"/>
        <end position="507"/>
    </location>
</feature>
<feature type="compositionally biased region" description="Polar residues" evidence="2">
    <location>
        <begin position="85"/>
        <end position="95"/>
    </location>
</feature>
<dbReference type="PANTHER" id="PTHR31432">
    <property type="entry name" value="INTRAFLAGELLAR TRANSPORT PROTEIN 74 HOMOLOG"/>
    <property type="match status" value="1"/>
</dbReference>
<dbReference type="GO" id="GO:0030992">
    <property type="term" value="C:intraciliary transport particle B"/>
    <property type="evidence" value="ECO:0007669"/>
    <property type="project" value="InterPro"/>
</dbReference>
<proteinExistence type="predicted"/>
<feature type="compositionally biased region" description="Low complexity" evidence="2">
    <location>
        <begin position="12"/>
        <end position="32"/>
    </location>
</feature>
<dbReference type="AlphaFoldDB" id="K0RSF4"/>
<dbReference type="PANTHER" id="PTHR31432:SF0">
    <property type="entry name" value="INTRAFLAGELLAR TRANSPORT PROTEIN 74 HOMOLOG"/>
    <property type="match status" value="1"/>
</dbReference>
<dbReference type="Proteomes" id="UP000266841">
    <property type="component" value="Unassembled WGS sequence"/>
</dbReference>
<organism evidence="3 4">
    <name type="scientific">Thalassiosira oceanica</name>
    <name type="common">Marine diatom</name>
    <dbReference type="NCBI Taxonomy" id="159749"/>
    <lineage>
        <taxon>Eukaryota</taxon>
        <taxon>Sar</taxon>
        <taxon>Stramenopiles</taxon>
        <taxon>Ochrophyta</taxon>
        <taxon>Bacillariophyta</taxon>
        <taxon>Coscinodiscophyceae</taxon>
        <taxon>Thalassiosirophycidae</taxon>
        <taxon>Thalassiosirales</taxon>
        <taxon>Thalassiosiraceae</taxon>
        <taxon>Thalassiosira</taxon>
    </lineage>
</organism>
<dbReference type="eggNOG" id="ENOG502RUN0">
    <property type="taxonomic scope" value="Eukaryota"/>
</dbReference>
<feature type="coiled-coil region" evidence="1">
    <location>
        <begin position="112"/>
        <end position="170"/>
    </location>
</feature>
<keyword evidence="1" id="KW-0175">Coiled coil</keyword>
<feature type="region of interest" description="Disordered" evidence="2">
    <location>
        <begin position="1"/>
        <end position="98"/>
    </location>
</feature>
<dbReference type="EMBL" id="AGNL01034444">
    <property type="protein sequence ID" value="EJK55264.1"/>
    <property type="molecule type" value="Genomic_DNA"/>
</dbReference>
<name>K0RSF4_THAOC</name>